<evidence type="ECO:0000313" key="3">
    <source>
        <dbReference type="Proteomes" id="UP001290861"/>
    </source>
</evidence>
<dbReference type="Proteomes" id="UP001290861">
    <property type="component" value="Unassembled WGS sequence"/>
</dbReference>
<dbReference type="PANTHER" id="PTHR41339:SF1">
    <property type="entry name" value="SECRETED PROTEIN"/>
    <property type="match status" value="1"/>
</dbReference>
<keyword evidence="3" id="KW-1185">Reference proteome</keyword>
<sequence length="579" mass="60943">MKKQFIIAAAMAAAGMAGAAATYIDQDIETSTTLSALPDGDYYSLTNVVYVMPGAALTLEAGVVFKNSGDGSLGVTRGAQLFVEGTKYDPVIFTSTNDNFSAWQAQCNQWGSIAICGNGMISASHYKGSAIIGSDNVQNTKDPDGNSDKIMEGLSAAYVGDTRPYYGGNDDNDDSGSIKYLSIRYGGQQTSQPDVELNGLSLGGVGAATDIEYVEVMNNVDDGIEIWGGKVNLKHVNIWNVGDDSFDIDQGWRGKAQFGLIVQGHSGDYDQGSGVGDNIFEHDGAEDSDAQPVTTGVIANFTAIGQGNGNGEDGDGGTAWRDGARLQYRNCIFMDVSEHVVRADGDDGDGAQGYGYNGTLTFDQVFSESYTNLPSNSIGIAPWTIYTAQGEGTLAGFENCVFYNNNNYTWFNLLGQTNAALNNIVEPAAMPIASITRDTTGFTSTQGKTISPVLSLDPCAANDAVDMGASVAADGFFTEATYAGGFSATHNWLLGWSAADQFGLIDSSSHGEGVMINDMVQGGVALTFDTDEGVEYFVQSSADAGFSSASVEATLIGTGEEMAWADAAADQTKFFRVVK</sequence>
<feature type="signal peptide" evidence="1">
    <location>
        <begin position="1"/>
        <end position="19"/>
    </location>
</feature>
<accession>A0ABU5N172</accession>
<keyword evidence="1" id="KW-0732">Signal</keyword>
<dbReference type="PANTHER" id="PTHR41339">
    <property type="entry name" value="LIPL48"/>
    <property type="match status" value="1"/>
</dbReference>
<gene>
    <name evidence="2" type="ORF">P9H32_16230</name>
</gene>
<comment type="caution">
    <text evidence="2">The sequence shown here is derived from an EMBL/GenBank/DDBJ whole genome shotgun (WGS) entry which is preliminary data.</text>
</comment>
<evidence type="ECO:0000313" key="2">
    <source>
        <dbReference type="EMBL" id="MDZ8120180.1"/>
    </source>
</evidence>
<protein>
    <submittedName>
        <fullName evidence="2">Uncharacterized protein</fullName>
    </submittedName>
</protein>
<dbReference type="RefSeq" id="WP_322609955.1">
    <property type="nucleotide sequence ID" value="NZ_JARVCO010000012.1"/>
</dbReference>
<organism evidence="2 3">
    <name type="scientific">Pontiella agarivorans</name>
    <dbReference type="NCBI Taxonomy" id="3038953"/>
    <lineage>
        <taxon>Bacteria</taxon>
        <taxon>Pseudomonadati</taxon>
        <taxon>Kiritimatiellota</taxon>
        <taxon>Kiritimatiellia</taxon>
        <taxon>Kiritimatiellales</taxon>
        <taxon>Pontiellaceae</taxon>
        <taxon>Pontiella</taxon>
    </lineage>
</organism>
<reference evidence="2 3" key="1">
    <citation type="journal article" date="2024" name="Appl. Environ. Microbiol.">
        <title>Pontiella agarivorans sp. nov., a novel marine anaerobic bacterium capable of degrading macroalgal polysaccharides and fixing nitrogen.</title>
        <authorList>
            <person name="Liu N."/>
            <person name="Kivenson V."/>
            <person name="Peng X."/>
            <person name="Cui Z."/>
            <person name="Lankiewicz T.S."/>
            <person name="Gosselin K.M."/>
            <person name="English C.J."/>
            <person name="Blair E.M."/>
            <person name="O'Malley M.A."/>
            <person name="Valentine D.L."/>
        </authorList>
    </citation>
    <scope>NUCLEOTIDE SEQUENCE [LARGE SCALE GENOMIC DNA]</scope>
    <source>
        <strain evidence="2 3">NLcol2</strain>
    </source>
</reference>
<dbReference type="EMBL" id="JARVCO010000012">
    <property type="protein sequence ID" value="MDZ8120180.1"/>
    <property type="molecule type" value="Genomic_DNA"/>
</dbReference>
<feature type="chain" id="PRO_5046354667" evidence="1">
    <location>
        <begin position="20"/>
        <end position="579"/>
    </location>
</feature>
<name>A0ABU5N172_9BACT</name>
<evidence type="ECO:0000256" key="1">
    <source>
        <dbReference type="SAM" id="SignalP"/>
    </source>
</evidence>
<proteinExistence type="predicted"/>